<evidence type="ECO:0000313" key="3">
    <source>
        <dbReference type="EMBL" id="KAL3782422.1"/>
    </source>
</evidence>
<evidence type="ECO:0000256" key="1">
    <source>
        <dbReference type="SAM" id="MobiDB-lite"/>
    </source>
</evidence>
<keyword evidence="4" id="KW-1185">Reference proteome</keyword>
<comment type="caution">
    <text evidence="3">The sequence shown here is derived from an EMBL/GenBank/DDBJ whole genome shotgun (WGS) entry which is preliminary data.</text>
</comment>
<accession>A0ABD3P3X3</accession>
<proteinExistence type="predicted"/>
<organism evidence="3 4">
    <name type="scientific">Cyclotella atomus</name>
    <dbReference type="NCBI Taxonomy" id="382360"/>
    <lineage>
        <taxon>Eukaryota</taxon>
        <taxon>Sar</taxon>
        <taxon>Stramenopiles</taxon>
        <taxon>Ochrophyta</taxon>
        <taxon>Bacillariophyta</taxon>
        <taxon>Coscinodiscophyceae</taxon>
        <taxon>Thalassiosirophycidae</taxon>
        <taxon>Stephanodiscales</taxon>
        <taxon>Stephanodiscaceae</taxon>
        <taxon>Cyclotella</taxon>
    </lineage>
</organism>
<feature type="region of interest" description="Disordered" evidence="1">
    <location>
        <begin position="89"/>
        <end position="108"/>
    </location>
</feature>
<dbReference type="InterPro" id="IPR005114">
    <property type="entry name" value="Helicase_assoc"/>
</dbReference>
<reference evidence="3 4" key="1">
    <citation type="submission" date="2024-10" db="EMBL/GenBank/DDBJ databases">
        <title>Updated reference genomes for cyclostephanoid diatoms.</title>
        <authorList>
            <person name="Roberts W.R."/>
            <person name="Alverson A.J."/>
        </authorList>
    </citation>
    <scope>NUCLEOTIDE SEQUENCE [LARGE SCALE GENOMIC DNA]</scope>
    <source>
        <strain evidence="3 4">AJA010-31</strain>
    </source>
</reference>
<evidence type="ECO:0000259" key="2">
    <source>
        <dbReference type="Pfam" id="PF03457"/>
    </source>
</evidence>
<dbReference type="AlphaFoldDB" id="A0ABD3P3X3"/>
<feature type="domain" description="Helicase-associated" evidence="2">
    <location>
        <begin position="109"/>
        <end position="175"/>
    </location>
</feature>
<feature type="compositionally biased region" description="Polar residues" evidence="1">
    <location>
        <begin position="97"/>
        <end position="108"/>
    </location>
</feature>
<dbReference type="Gene3D" id="6.10.140.530">
    <property type="match status" value="1"/>
</dbReference>
<dbReference type="PANTHER" id="PTHR33418:SF1">
    <property type="entry name" value="HELICASE-ASSOCIATED DOMAIN-CONTAINING PROTEIN"/>
    <property type="match status" value="1"/>
</dbReference>
<dbReference type="Pfam" id="PF03457">
    <property type="entry name" value="HA"/>
    <property type="match status" value="1"/>
</dbReference>
<dbReference type="Proteomes" id="UP001530400">
    <property type="component" value="Unassembled WGS sequence"/>
</dbReference>
<protein>
    <recommendedName>
        <fullName evidence="2">Helicase-associated domain-containing protein</fullName>
    </recommendedName>
</protein>
<dbReference type="PANTHER" id="PTHR33418">
    <property type="entry name" value="HELICASE-ASSOCIATED"/>
    <property type="match status" value="1"/>
</dbReference>
<name>A0ABD3P3X3_9STRA</name>
<sequence length="241" mass="28298">MYSRQRNDTSSNTTIKSFLLYSFIIASSTNGFGRTSHSCTTRIRDRTSVYKPSPLYYIDHDPIIEQTIQLQPITAVTTFNDIAGTIKSKKKTTSNKQTPIPSSKYNGTQDKTWNEQYQALLEFKQKYGHCQVPQTYPPSPKLGLWVMSQRRHFNKNKVLTPRFQHRYQLLQDIGFLFRVDRRGPRMVSLRKVNGNGRDRRGNTTNVCDMDDFVEFMVENEDRISEEEKLDAWRQRFSVYER</sequence>
<gene>
    <name evidence="3" type="ORF">ACHAWO_007111</name>
</gene>
<evidence type="ECO:0000313" key="4">
    <source>
        <dbReference type="Proteomes" id="UP001530400"/>
    </source>
</evidence>
<dbReference type="EMBL" id="JALLPJ020000807">
    <property type="protein sequence ID" value="KAL3782422.1"/>
    <property type="molecule type" value="Genomic_DNA"/>
</dbReference>